<organism evidence="1 2">
    <name type="scientific">Pseudomonas extremaustralis</name>
    <dbReference type="NCBI Taxonomy" id="359110"/>
    <lineage>
        <taxon>Bacteria</taxon>
        <taxon>Pseudomonadati</taxon>
        <taxon>Pseudomonadota</taxon>
        <taxon>Gammaproteobacteria</taxon>
        <taxon>Pseudomonadales</taxon>
        <taxon>Pseudomonadaceae</taxon>
        <taxon>Pseudomonas</taxon>
    </lineage>
</organism>
<reference evidence="1 2" key="1">
    <citation type="journal article" date="2018" name="Plant Biotechnol. Rep.">
        <title>Diversity and antifungal activity of endophytic bacteria associated with Panax ginseng seedlings.</title>
        <authorList>
            <person name="Park J.M."/>
            <person name="Hong C.E."/>
            <person name="Jo S.H."/>
        </authorList>
    </citation>
    <scope>NUCLEOTIDE SEQUENCE [LARGE SCALE GENOMIC DNA]</scope>
    <source>
        <strain evidence="1 2">PgKB38</strain>
    </source>
</reference>
<dbReference type="Gene3D" id="3.40.30.10">
    <property type="entry name" value="Glutaredoxin"/>
    <property type="match status" value="1"/>
</dbReference>
<dbReference type="AlphaFoldDB" id="A0A5M9J445"/>
<dbReference type="Proteomes" id="UP000323425">
    <property type="component" value="Unassembled WGS sequence"/>
</dbReference>
<evidence type="ECO:0000313" key="2">
    <source>
        <dbReference type="Proteomes" id="UP000323425"/>
    </source>
</evidence>
<gene>
    <name evidence="1" type="ORF">FX985_02842</name>
</gene>
<dbReference type="SUPFAM" id="SSF52833">
    <property type="entry name" value="Thioredoxin-like"/>
    <property type="match status" value="1"/>
</dbReference>
<dbReference type="EMBL" id="VTFH01000001">
    <property type="protein sequence ID" value="KAA8562776.1"/>
    <property type="molecule type" value="Genomic_DNA"/>
</dbReference>
<dbReference type="RefSeq" id="WP_150294322.1">
    <property type="nucleotide sequence ID" value="NZ_VTFH01000001.1"/>
</dbReference>
<name>A0A5M9J445_9PSED</name>
<proteinExistence type="predicted"/>
<evidence type="ECO:0008006" key="3">
    <source>
        <dbReference type="Google" id="ProtNLM"/>
    </source>
</evidence>
<dbReference type="InterPro" id="IPR036249">
    <property type="entry name" value="Thioredoxin-like_sf"/>
</dbReference>
<comment type="caution">
    <text evidence="1">The sequence shown here is derived from an EMBL/GenBank/DDBJ whole genome shotgun (WGS) entry which is preliminary data.</text>
</comment>
<accession>A0A5M9J445</accession>
<evidence type="ECO:0000313" key="1">
    <source>
        <dbReference type="EMBL" id="KAA8562776.1"/>
    </source>
</evidence>
<sequence>MAVVRFQYIFDPLCGWCYASAAAVAELTKRWPNQLEMLPCGLFSGKGARDMTLDWATYAWNCDQRIASLTGLEFTEAYHRNVLMNSTLRFDSNAINRALTEVLSINPPLELLLLKQLQVERYLHGRDTSDPAVVAQIAADFLSECGWETEAKQFSHRLERDEELAVRTAERLSAANMLMNRHGVQGVPQLLALEGDKTHVIPSSALYQGTDRLITELQKLSGSH</sequence>
<protein>
    <recommendedName>
        <fullName evidence="3">DSBA-like thioredoxin domain-containing protein</fullName>
    </recommendedName>
</protein>